<name>A0A3G2T0F8_9GAMM</name>
<dbReference type="InterPro" id="IPR025737">
    <property type="entry name" value="FApF"/>
</dbReference>
<evidence type="ECO:0000313" key="3">
    <source>
        <dbReference type="Proteomes" id="UP000279962"/>
    </source>
</evidence>
<evidence type="ECO:0000313" key="2">
    <source>
        <dbReference type="EMBL" id="AYO53639.1"/>
    </source>
</evidence>
<proteinExistence type="predicted"/>
<dbReference type="Proteomes" id="UP000279962">
    <property type="component" value="Chromosome"/>
</dbReference>
<sequence length="293" mass="32661">MMKLINIAAMSFLAFTATQTYALDAGKSIYSHGAENYMVGVIPPSGFAGLIYGMHYSSDRLNDSNGDRINIPNFKVEATGIVPRFVWVSDSKILGGNFILDSLVPLVHLKATAGNENVSESGIGDIMIGTALGYHHSPNLHSALALDFYLPTGDYDQNKIVNIGTNRLTIEPAYAVTYINDKFNADIRVGYLYNGENHDTNYESGDEFHFDYALGLNHKNLTYGVSGYYQKQIQNDRSNGVELLNSKTEGFSIGPSFKYQYQNWFITAKYEKEIMSKNKTEGDSFWIKTVLPF</sequence>
<feature type="chain" id="PRO_5018046749" description="Phenol degradation protein meta" evidence="1">
    <location>
        <begin position="23"/>
        <end position="293"/>
    </location>
</feature>
<evidence type="ECO:0000256" key="1">
    <source>
        <dbReference type="SAM" id="SignalP"/>
    </source>
</evidence>
<dbReference type="AlphaFoldDB" id="A0A3G2T0F8"/>
<feature type="signal peptide" evidence="1">
    <location>
        <begin position="1"/>
        <end position="22"/>
    </location>
</feature>
<dbReference type="Pfam" id="PF13557">
    <property type="entry name" value="Phenol_MetA_deg"/>
    <property type="match status" value="1"/>
</dbReference>
<keyword evidence="1" id="KW-0732">Signal</keyword>
<protein>
    <recommendedName>
        <fullName evidence="4">Phenol degradation protein meta</fullName>
    </recommendedName>
</protein>
<dbReference type="EMBL" id="CP033133">
    <property type="protein sequence ID" value="AYO53639.1"/>
    <property type="molecule type" value="Genomic_DNA"/>
</dbReference>
<organism evidence="2 3">
    <name type="scientific">Acinetobacter wuhouensis</name>
    <dbReference type="NCBI Taxonomy" id="1879050"/>
    <lineage>
        <taxon>Bacteria</taxon>
        <taxon>Pseudomonadati</taxon>
        <taxon>Pseudomonadota</taxon>
        <taxon>Gammaproteobacteria</taxon>
        <taxon>Moraxellales</taxon>
        <taxon>Moraxellaceae</taxon>
        <taxon>Acinetobacter</taxon>
    </lineage>
</organism>
<accession>A0A3G2T0F8</accession>
<evidence type="ECO:0008006" key="4">
    <source>
        <dbReference type="Google" id="ProtNLM"/>
    </source>
</evidence>
<gene>
    <name evidence="2" type="ORF">CDG68_08330</name>
</gene>
<reference evidence="2 3" key="1">
    <citation type="submission" date="2018-10" db="EMBL/GenBank/DDBJ databases">
        <title>The complete genome of Acinetobacter wuhouensis strain WCHAW010062.</title>
        <authorList>
            <person name="Hu Y."/>
            <person name="Long H."/>
            <person name="Feng Y."/>
            <person name="Zong Z."/>
        </authorList>
    </citation>
    <scope>NUCLEOTIDE SEQUENCE [LARGE SCALE GENOMIC DNA]</scope>
    <source>
        <strain evidence="2 3">WCHAW010062</strain>
    </source>
</reference>